<dbReference type="EMBL" id="CP090169">
    <property type="protein sequence ID" value="UJO19836.1"/>
    <property type="molecule type" value="Genomic_DNA"/>
</dbReference>
<dbReference type="SUPFAM" id="SSF53335">
    <property type="entry name" value="S-adenosyl-L-methionine-dependent methyltransferases"/>
    <property type="match status" value="1"/>
</dbReference>
<reference evidence="5" key="2">
    <citation type="journal article" date="2022" name="Microb. Genom.">
        <title>A chromosome-scale genome assembly of the tomato pathogen Cladosporium fulvum reveals a compartmentalized genome architecture and the presence of a dispensable chromosome.</title>
        <authorList>
            <person name="Zaccaron A.Z."/>
            <person name="Chen L.H."/>
            <person name="Samaras A."/>
            <person name="Stergiopoulos I."/>
        </authorList>
    </citation>
    <scope>NUCLEOTIDE SEQUENCE</scope>
    <source>
        <strain evidence="5">Race5_Kim</strain>
    </source>
</reference>
<dbReference type="InterPro" id="IPR016461">
    <property type="entry name" value="COMT-like"/>
</dbReference>
<dbReference type="GO" id="GO:0032259">
    <property type="term" value="P:methylation"/>
    <property type="evidence" value="ECO:0007669"/>
    <property type="project" value="UniProtKB-KW"/>
</dbReference>
<sequence length="179" mass="20186">MRTKLNSIGGSSGHASITLARAFENLHFIVQDLPEVIETSKRQAVGLENDIQNRVTFEGYSFVDQQPVQDADVYLLRMILHDWADQEARIILQNVHDAMKPGARLIIMDTASPDSGTISPPQESQLRVRDLTMRETFNAHEREMEEWANLLKDVDQDWCIKGAVSPFGSKLSVMEVAFS</sequence>
<keyword evidence="1" id="KW-0489">Methyltransferase</keyword>
<dbReference type="KEGG" id="ffu:CLAFUR5_10134"/>
<feature type="domain" description="O-methyltransferase C-terminal" evidence="4">
    <location>
        <begin position="4"/>
        <end position="153"/>
    </location>
</feature>
<evidence type="ECO:0000259" key="4">
    <source>
        <dbReference type="Pfam" id="PF00891"/>
    </source>
</evidence>
<accession>A0A9Q8PC79</accession>
<name>A0A9Q8PC79_PASFU</name>
<dbReference type="OrthoDB" id="3631985at2759"/>
<dbReference type="PROSITE" id="PS51683">
    <property type="entry name" value="SAM_OMT_II"/>
    <property type="match status" value="1"/>
</dbReference>
<protein>
    <submittedName>
        <fullName evidence="5">O-methyltransferase VdtC</fullName>
    </submittedName>
</protein>
<proteinExistence type="predicted"/>
<dbReference type="PANTHER" id="PTHR43712:SF19">
    <property type="entry name" value="DUAL O-METHYLTRANSFERASE_FAD-DEPENDENT MONOOXYGENASE ELCB"/>
    <property type="match status" value="1"/>
</dbReference>
<dbReference type="InterPro" id="IPR001077">
    <property type="entry name" value="COMT_C"/>
</dbReference>
<dbReference type="RefSeq" id="XP_047764202.1">
    <property type="nucleotide sequence ID" value="XM_047909282.1"/>
</dbReference>
<evidence type="ECO:0000256" key="2">
    <source>
        <dbReference type="ARBA" id="ARBA00022679"/>
    </source>
</evidence>
<reference evidence="5" key="1">
    <citation type="submission" date="2021-12" db="EMBL/GenBank/DDBJ databases">
        <authorList>
            <person name="Zaccaron A."/>
            <person name="Stergiopoulos I."/>
        </authorList>
    </citation>
    <scope>NUCLEOTIDE SEQUENCE</scope>
    <source>
        <strain evidence="5">Race5_Kim</strain>
    </source>
</reference>
<dbReference type="AlphaFoldDB" id="A0A9Q8PC79"/>
<dbReference type="PANTHER" id="PTHR43712">
    <property type="entry name" value="PUTATIVE (AFU_ORTHOLOGUE AFUA_4G14580)-RELATED"/>
    <property type="match status" value="1"/>
</dbReference>
<dbReference type="Proteomes" id="UP000756132">
    <property type="component" value="Chromosome 7"/>
</dbReference>
<evidence type="ECO:0000256" key="3">
    <source>
        <dbReference type="ARBA" id="ARBA00022691"/>
    </source>
</evidence>
<organism evidence="5 6">
    <name type="scientific">Passalora fulva</name>
    <name type="common">Tomato leaf mold</name>
    <name type="synonym">Cladosporium fulvum</name>
    <dbReference type="NCBI Taxonomy" id="5499"/>
    <lineage>
        <taxon>Eukaryota</taxon>
        <taxon>Fungi</taxon>
        <taxon>Dikarya</taxon>
        <taxon>Ascomycota</taxon>
        <taxon>Pezizomycotina</taxon>
        <taxon>Dothideomycetes</taxon>
        <taxon>Dothideomycetidae</taxon>
        <taxon>Mycosphaerellales</taxon>
        <taxon>Mycosphaerellaceae</taxon>
        <taxon>Fulvia</taxon>
    </lineage>
</organism>
<gene>
    <name evidence="5" type="ORF">CLAFUR5_10134</name>
</gene>
<evidence type="ECO:0000256" key="1">
    <source>
        <dbReference type="ARBA" id="ARBA00022603"/>
    </source>
</evidence>
<evidence type="ECO:0000313" key="5">
    <source>
        <dbReference type="EMBL" id="UJO19836.1"/>
    </source>
</evidence>
<dbReference type="Gene3D" id="3.40.50.150">
    <property type="entry name" value="Vaccinia Virus protein VP39"/>
    <property type="match status" value="1"/>
</dbReference>
<dbReference type="InterPro" id="IPR029063">
    <property type="entry name" value="SAM-dependent_MTases_sf"/>
</dbReference>
<dbReference type="OMA" id="RETFNAH"/>
<dbReference type="GO" id="GO:0008171">
    <property type="term" value="F:O-methyltransferase activity"/>
    <property type="evidence" value="ECO:0007669"/>
    <property type="project" value="InterPro"/>
</dbReference>
<keyword evidence="6" id="KW-1185">Reference proteome</keyword>
<keyword evidence="3" id="KW-0949">S-adenosyl-L-methionine</keyword>
<evidence type="ECO:0000313" key="6">
    <source>
        <dbReference type="Proteomes" id="UP000756132"/>
    </source>
</evidence>
<dbReference type="Pfam" id="PF00891">
    <property type="entry name" value="Methyltransf_2"/>
    <property type="match status" value="1"/>
</dbReference>
<dbReference type="GeneID" id="71990012"/>
<keyword evidence="2" id="KW-0808">Transferase</keyword>